<feature type="compositionally biased region" description="Low complexity" evidence="1">
    <location>
        <begin position="178"/>
        <end position="190"/>
    </location>
</feature>
<sequence>QLQRTRNRQRSRIKWEFIKGADLQAVDAIKGKTAKEWATFTGRFETTARIRSLLRRPRAEQFTARYRPEWPALAQLVAKALSPKSRSKRLLEKIRSFFTFSIPRDPEEDGVLDHMVRMTTALASPFVATACQTVCPDSPPEVGKRRLSVPEILRQRVSEPEEEPESSSRPGSGGSSYSGGSSSLGGSSRAAASPSVPLHPWLAWAPTWLPCFASSLRLCSQLSRGRAAHGAAVASAVPAWLLPRRGKGGMGPHRPLSPLPS</sequence>
<dbReference type="AlphaFoldDB" id="A0A674GG11"/>
<keyword evidence="3" id="KW-1185">Reference proteome</keyword>
<evidence type="ECO:0000313" key="2">
    <source>
        <dbReference type="Ensembl" id="ENSTGUP00000021304.1"/>
    </source>
</evidence>
<dbReference type="InParanoid" id="A0A674GG11"/>
<name>A0A674GG11_TAEGU</name>
<feature type="region of interest" description="Disordered" evidence="1">
    <location>
        <begin position="138"/>
        <end position="190"/>
    </location>
</feature>
<reference evidence="2" key="2">
    <citation type="submission" date="2025-09" db="UniProtKB">
        <authorList>
            <consortium name="Ensembl"/>
        </authorList>
    </citation>
    <scope>IDENTIFICATION</scope>
</reference>
<proteinExistence type="predicted"/>
<evidence type="ECO:0000313" key="3">
    <source>
        <dbReference type="Proteomes" id="UP000007754"/>
    </source>
</evidence>
<dbReference type="Proteomes" id="UP000007754">
    <property type="component" value="Unplaced"/>
</dbReference>
<accession>A0A674GG11</accession>
<dbReference type="GeneTree" id="ENSGT00500000044852"/>
<evidence type="ECO:0000256" key="1">
    <source>
        <dbReference type="SAM" id="MobiDB-lite"/>
    </source>
</evidence>
<dbReference type="Ensembl" id="ENSTGUT00000042802.1">
    <property type="protein sequence ID" value="ENSTGUP00000021304.1"/>
    <property type="gene ID" value="ENSTGUG00000024356.1"/>
</dbReference>
<protein>
    <submittedName>
        <fullName evidence="2">Uncharacterized protein</fullName>
    </submittedName>
</protein>
<organism evidence="2 3">
    <name type="scientific">Taeniopygia guttata</name>
    <name type="common">Zebra finch</name>
    <name type="synonym">Poephila guttata</name>
    <dbReference type="NCBI Taxonomy" id="59729"/>
    <lineage>
        <taxon>Eukaryota</taxon>
        <taxon>Metazoa</taxon>
        <taxon>Chordata</taxon>
        <taxon>Craniata</taxon>
        <taxon>Vertebrata</taxon>
        <taxon>Euteleostomi</taxon>
        <taxon>Archelosauria</taxon>
        <taxon>Archosauria</taxon>
        <taxon>Dinosauria</taxon>
        <taxon>Saurischia</taxon>
        <taxon>Theropoda</taxon>
        <taxon>Coelurosauria</taxon>
        <taxon>Aves</taxon>
        <taxon>Neognathae</taxon>
        <taxon>Neoaves</taxon>
        <taxon>Telluraves</taxon>
        <taxon>Australaves</taxon>
        <taxon>Passeriformes</taxon>
        <taxon>Passeroidea</taxon>
        <taxon>Estrildidae</taxon>
        <taxon>Estrildinae</taxon>
        <taxon>Taeniopygia</taxon>
    </lineage>
</organism>
<dbReference type="OMA" id="KTAWEWA"/>
<reference evidence="2" key="1">
    <citation type="submission" date="2025-08" db="UniProtKB">
        <authorList>
            <consortium name="Ensembl"/>
        </authorList>
    </citation>
    <scope>IDENTIFICATION</scope>
</reference>